<dbReference type="Ensembl" id="ENSCSRT00000016437.1">
    <property type="protein sequence ID" value="ENSCSRP00000015762.1"/>
    <property type="gene ID" value="ENSCSRG00000012028.1"/>
</dbReference>
<keyword evidence="8" id="KW-1185">Reference proteome</keyword>
<keyword evidence="3 6" id="KW-1133">Transmembrane helix</keyword>
<evidence type="ECO:0000256" key="6">
    <source>
        <dbReference type="SAM" id="Phobius"/>
    </source>
</evidence>
<dbReference type="PANTHER" id="PTHR15296:SF2">
    <property type="entry name" value="SMALL INTEGRAL MEMBRANE PROTEIN 24"/>
    <property type="match status" value="1"/>
</dbReference>
<evidence type="ECO:0000313" key="7">
    <source>
        <dbReference type="Ensembl" id="ENSCSRP00000015762.1"/>
    </source>
</evidence>
<sequence>RRASRASCLLSALFCSPLGSRMLQPWLVGLTAVVVFLFVVVVLMIINRVWCYKKRRWAPCLTGQMPQDPPLGRSPLGFVKPALKTSKEGDSTTSLGNPFQCFTTLLVKKFFLMSNLNLPLCNLRPLLLVLSSSTTENSLDP</sequence>
<reference evidence="7" key="1">
    <citation type="submission" date="2025-08" db="UniProtKB">
        <authorList>
            <consortium name="Ensembl"/>
        </authorList>
    </citation>
    <scope>IDENTIFICATION</scope>
</reference>
<dbReference type="AlphaFoldDB" id="A0A8C3SQ49"/>
<organism evidence="7 8">
    <name type="scientific">Chelydra serpentina</name>
    <name type="common">Snapping turtle</name>
    <name type="synonym">Testudo serpentina</name>
    <dbReference type="NCBI Taxonomy" id="8475"/>
    <lineage>
        <taxon>Eukaryota</taxon>
        <taxon>Metazoa</taxon>
        <taxon>Chordata</taxon>
        <taxon>Craniata</taxon>
        <taxon>Vertebrata</taxon>
        <taxon>Euteleostomi</taxon>
        <taxon>Archelosauria</taxon>
        <taxon>Testudinata</taxon>
        <taxon>Testudines</taxon>
        <taxon>Cryptodira</taxon>
        <taxon>Durocryptodira</taxon>
        <taxon>Americhelydia</taxon>
        <taxon>Chelydroidea</taxon>
        <taxon>Chelydridae</taxon>
        <taxon>Chelydra</taxon>
    </lineage>
</organism>
<name>A0A8C3SQ49_CHESE</name>
<accession>A0A8C3SQ49</accession>
<evidence type="ECO:0000313" key="8">
    <source>
        <dbReference type="Proteomes" id="UP000694403"/>
    </source>
</evidence>
<evidence type="ECO:0000256" key="3">
    <source>
        <dbReference type="ARBA" id="ARBA00022989"/>
    </source>
</evidence>
<evidence type="ECO:0000256" key="1">
    <source>
        <dbReference type="ARBA" id="ARBA00004167"/>
    </source>
</evidence>
<evidence type="ECO:0000256" key="2">
    <source>
        <dbReference type="ARBA" id="ARBA00022692"/>
    </source>
</evidence>
<keyword evidence="2 6" id="KW-0812">Transmembrane</keyword>
<evidence type="ECO:0000256" key="4">
    <source>
        <dbReference type="ARBA" id="ARBA00023136"/>
    </source>
</evidence>
<comment type="subcellular location">
    <subcellularLocation>
        <location evidence="1">Membrane</location>
        <topology evidence="1">Single-pass membrane protein</topology>
    </subcellularLocation>
</comment>
<dbReference type="InterPro" id="IPR031627">
    <property type="entry name" value="PDZK1IP1/SMIM24"/>
</dbReference>
<comment type="similarity">
    <text evidence="5">Belongs to the PDZK1-interacting protein 1/SMIM24 family.</text>
</comment>
<dbReference type="GO" id="GO:0016020">
    <property type="term" value="C:membrane"/>
    <property type="evidence" value="ECO:0007669"/>
    <property type="project" value="UniProtKB-SubCell"/>
</dbReference>
<protein>
    <submittedName>
        <fullName evidence="7">Uncharacterized protein</fullName>
    </submittedName>
</protein>
<dbReference type="Proteomes" id="UP000694403">
    <property type="component" value="Unplaced"/>
</dbReference>
<keyword evidence="4 6" id="KW-0472">Membrane</keyword>
<proteinExistence type="inferred from homology"/>
<reference evidence="7" key="2">
    <citation type="submission" date="2025-09" db="UniProtKB">
        <authorList>
            <consortium name="Ensembl"/>
        </authorList>
    </citation>
    <scope>IDENTIFICATION</scope>
</reference>
<dbReference type="Pfam" id="PF15807">
    <property type="entry name" value="MAP17"/>
    <property type="match status" value="1"/>
</dbReference>
<evidence type="ECO:0000256" key="5">
    <source>
        <dbReference type="ARBA" id="ARBA00049650"/>
    </source>
</evidence>
<feature type="transmembrane region" description="Helical" evidence="6">
    <location>
        <begin position="27"/>
        <end position="46"/>
    </location>
</feature>
<dbReference type="PANTHER" id="PTHR15296">
    <property type="entry name" value="MEMBRANE-ASSOCIATED PROTEIN MAP17"/>
    <property type="match status" value="1"/>
</dbReference>